<evidence type="ECO:0000256" key="1">
    <source>
        <dbReference type="SAM" id="MobiDB-lite"/>
    </source>
</evidence>
<dbReference type="VEuPathDB" id="TrichDB:TVAG_100940"/>
<organism evidence="2 3">
    <name type="scientific">Trichomonas vaginalis (strain ATCC PRA-98 / G3)</name>
    <dbReference type="NCBI Taxonomy" id="412133"/>
    <lineage>
        <taxon>Eukaryota</taxon>
        <taxon>Metamonada</taxon>
        <taxon>Parabasalia</taxon>
        <taxon>Trichomonadida</taxon>
        <taxon>Trichomonadidae</taxon>
        <taxon>Trichomonas</taxon>
    </lineage>
</organism>
<proteinExistence type="predicted"/>
<feature type="compositionally biased region" description="Basic residues" evidence="1">
    <location>
        <begin position="891"/>
        <end position="900"/>
    </location>
</feature>
<dbReference type="SUPFAM" id="SSF48350">
    <property type="entry name" value="GTPase activation domain, GAP"/>
    <property type="match status" value="1"/>
</dbReference>
<feature type="compositionally biased region" description="Basic and acidic residues" evidence="1">
    <location>
        <begin position="653"/>
        <end position="665"/>
    </location>
</feature>
<feature type="compositionally biased region" description="Basic residues" evidence="1">
    <location>
        <begin position="710"/>
        <end position="722"/>
    </location>
</feature>
<name>A2DJH8_TRIV3</name>
<feature type="compositionally biased region" description="Basic residues" evidence="1">
    <location>
        <begin position="741"/>
        <end position="754"/>
    </location>
</feature>
<feature type="region of interest" description="Disordered" evidence="1">
    <location>
        <begin position="623"/>
        <end position="665"/>
    </location>
</feature>
<dbReference type="RefSeq" id="XP_001580364.1">
    <property type="nucleotide sequence ID" value="XM_001580314.1"/>
</dbReference>
<feature type="compositionally biased region" description="Polar residues" evidence="1">
    <location>
        <begin position="926"/>
        <end position="943"/>
    </location>
</feature>
<dbReference type="SMR" id="A2DJH8"/>
<evidence type="ECO:0000313" key="2">
    <source>
        <dbReference type="EMBL" id="EAY19378.1"/>
    </source>
</evidence>
<evidence type="ECO:0000313" key="3">
    <source>
        <dbReference type="Proteomes" id="UP000001542"/>
    </source>
</evidence>
<reference evidence="2" key="2">
    <citation type="journal article" date="2007" name="Science">
        <title>Draft genome sequence of the sexually transmitted pathogen Trichomonas vaginalis.</title>
        <authorList>
            <person name="Carlton J.M."/>
            <person name="Hirt R.P."/>
            <person name="Silva J.C."/>
            <person name="Delcher A.L."/>
            <person name="Schatz M."/>
            <person name="Zhao Q."/>
            <person name="Wortman J.R."/>
            <person name="Bidwell S.L."/>
            <person name="Alsmark U.C.M."/>
            <person name="Besteiro S."/>
            <person name="Sicheritz-Ponten T."/>
            <person name="Noel C.J."/>
            <person name="Dacks J.B."/>
            <person name="Foster P.G."/>
            <person name="Simillion C."/>
            <person name="Van de Peer Y."/>
            <person name="Miranda-Saavedra D."/>
            <person name="Barton G.J."/>
            <person name="Westrop G.D."/>
            <person name="Mueller S."/>
            <person name="Dessi D."/>
            <person name="Fiori P.L."/>
            <person name="Ren Q."/>
            <person name="Paulsen I."/>
            <person name="Zhang H."/>
            <person name="Bastida-Corcuera F.D."/>
            <person name="Simoes-Barbosa A."/>
            <person name="Brown M.T."/>
            <person name="Hayes R.D."/>
            <person name="Mukherjee M."/>
            <person name="Okumura C.Y."/>
            <person name="Schneider R."/>
            <person name="Smith A.J."/>
            <person name="Vanacova S."/>
            <person name="Villalvazo M."/>
            <person name="Haas B.J."/>
            <person name="Pertea M."/>
            <person name="Feldblyum T.V."/>
            <person name="Utterback T.R."/>
            <person name="Shu C.L."/>
            <person name="Osoegawa K."/>
            <person name="de Jong P.J."/>
            <person name="Hrdy I."/>
            <person name="Horvathova L."/>
            <person name="Zubacova Z."/>
            <person name="Dolezal P."/>
            <person name="Malik S.B."/>
            <person name="Logsdon J.M. Jr."/>
            <person name="Henze K."/>
            <person name="Gupta A."/>
            <person name="Wang C.C."/>
            <person name="Dunne R.L."/>
            <person name="Upcroft J.A."/>
            <person name="Upcroft P."/>
            <person name="White O."/>
            <person name="Salzberg S.L."/>
            <person name="Tang P."/>
            <person name="Chiu C.-H."/>
            <person name="Lee Y.-S."/>
            <person name="Embley T.M."/>
            <person name="Coombs G.H."/>
            <person name="Mottram J.C."/>
            <person name="Tachezy J."/>
            <person name="Fraser-Liggett C.M."/>
            <person name="Johnson P.J."/>
        </authorList>
    </citation>
    <scope>NUCLEOTIDE SEQUENCE [LARGE SCALE GENOMIC DNA]</scope>
    <source>
        <strain evidence="2">G3</strain>
    </source>
</reference>
<dbReference type="KEGG" id="tva:5464903"/>
<feature type="compositionally biased region" description="Basic residues" evidence="1">
    <location>
        <begin position="680"/>
        <end position="690"/>
    </location>
</feature>
<feature type="compositionally biased region" description="Basic residues" evidence="1">
    <location>
        <begin position="972"/>
        <end position="981"/>
    </location>
</feature>
<accession>A2DJH8</accession>
<dbReference type="InterPro" id="IPR008936">
    <property type="entry name" value="Rho_GTPase_activation_prot"/>
</dbReference>
<dbReference type="AlphaFoldDB" id="A2DJH8"/>
<dbReference type="STRING" id="5722.A2DJH8"/>
<dbReference type="Proteomes" id="UP000001542">
    <property type="component" value="Unassembled WGS sequence"/>
</dbReference>
<feature type="compositionally biased region" description="Polar residues" evidence="1">
    <location>
        <begin position="957"/>
        <end position="971"/>
    </location>
</feature>
<protein>
    <recommendedName>
        <fullName evidence="4">Ras-GAP domain-containing protein</fullName>
    </recommendedName>
</protein>
<feature type="region of interest" description="Disordered" evidence="1">
    <location>
        <begin position="680"/>
        <end position="1010"/>
    </location>
</feature>
<dbReference type="CDD" id="cd04519">
    <property type="entry name" value="RasGAP"/>
    <property type="match status" value="1"/>
</dbReference>
<reference evidence="2" key="1">
    <citation type="submission" date="2006-10" db="EMBL/GenBank/DDBJ databases">
        <authorList>
            <person name="Amadeo P."/>
            <person name="Zhao Q."/>
            <person name="Wortman J."/>
            <person name="Fraser-Liggett C."/>
            <person name="Carlton J."/>
        </authorList>
    </citation>
    <scope>NUCLEOTIDE SEQUENCE</scope>
    <source>
        <strain evidence="2">G3</strain>
    </source>
</reference>
<dbReference type="Gene3D" id="1.10.506.10">
    <property type="entry name" value="GTPase Activation - p120gap, domain 1"/>
    <property type="match status" value="1"/>
</dbReference>
<dbReference type="EMBL" id="DS113208">
    <property type="protein sequence ID" value="EAY19378.1"/>
    <property type="molecule type" value="Genomic_DNA"/>
</dbReference>
<gene>
    <name evidence="2" type="ORF">TVAG_100940</name>
</gene>
<evidence type="ECO:0008006" key="4">
    <source>
        <dbReference type="Google" id="ProtNLM"/>
    </source>
</evidence>
<dbReference type="InParanoid" id="A2DJH8"/>
<dbReference type="VEuPathDB" id="TrichDB:TVAGG3_1036390"/>
<keyword evidence="3" id="KW-1185">Reference proteome</keyword>
<sequence length="1010" mass="112660">MAVVDFKEYLPEFAPIIEKEKYTEISHDGAIPINEFVKIFITEFDKLTPQTLFQPPHDKIKNMIELARSNVSIITCTGIALNWPPIIPKPIPKIEEVSHLWLSIIKKVKSPNNFLYWATRLIFPRLWSQKFCKYNNHVIAISYCTYQTQTKCWAILDNNFRICIYVITPENTLKLLAKQFIATITVDEKDGKVVCYDATDVEVLSFKPEDSEHLGFWKAIISTKGKTHQTEFPFYLSKGHLPYPKPLKIALYSSTITPDASILRALIPPGKPIKQQKDALEAFYTIFTYAGNYIVFLKSLAANEFDNPDVDPKNPLNEDAAITYLAKKVIQKTGRQYFKHVISKIVRYINSKGKIDFNPDTMDKQLIEKVFSTIFKYILSSAAHVSAQFSHLANVIRTFATVCFNEKKIVMGYLTRLFFELYLLEALDNPYSFDQNTDISHQETMNKLIRMIANTAKFQLMKDKMPEFAFLDERIEFHILPALEKFMFQISDMPNNARYSAPEVEDLDKALEKILDIISDNFGQFSNNIRAIFDDNSYKFSSIAGWTLSSALINVFKQQNDDSAIIENMNAVKMRHRNNSGGNNAFGGFDDVEAFNPDAFESNNNVTSSANINSMIADAKQIGDVPQTNTNPPMDPYLSQESPQKQDLPPAPELDKVSIKEEPQEEKLASIEELVAMKKKPLRKGRKGKRAATVEVSANAGGDSTPAVKKTGKKCKKGKKRANTVEPATKTNTLDEVNPTPKKRRGKLAKKSKKSGTPGAVTADEGLTPSKKTRGRRGGGGKSVDLSDTAKLGTKPTTKRNQRSKSVDNGLMSIEELVLTTNKPKTTRRPATRRGQGPKTTDNSGLAPLELLTTQTPSPKTTRRAKGKGAAKTALTMDGGISSSPSGNLPTKKRTTKKTSLKTSTIDESSPATKKSLGTKKRRISNETNNAKTIDGPQTSSPRKSLKKKKAPGATTLDMNQSPSTNVPQKTTRPKKVKKMATMKAPTSLDFSNIQEGNEKKSATSKKSLR</sequence>